<evidence type="ECO:0000313" key="3">
    <source>
        <dbReference type="Proteomes" id="UP001589855"/>
    </source>
</evidence>
<feature type="transmembrane region" description="Helical" evidence="1">
    <location>
        <begin position="12"/>
        <end position="35"/>
    </location>
</feature>
<accession>A0ABV6K1Q8</accession>
<evidence type="ECO:0000256" key="1">
    <source>
        <dbReference type="SAM" id="Phobius"/>
    </source>
</evidence>
<dbReference type="EMBL" id="JBHLUK010000045">
    <property type="protein sequence ID" value="MFC0423418.1"/>
    <property type="molecule type" value="Genomic_DNA"/>
</dbReference>
<gene>
    <name evidence="2" type="ORF">ACFFGS_04685</name>
</gene>
<name>A0ABV6K1Q8_9LACO</name>
<sequence>MQQFNLLARLSDWSYGIFVFAWLVSGWQGGFWLNVPASPNLVISVVGGIGGSLCLIRFCMALTKRRRPGTPRILKWYGQLSLIVLCVHLLNLTALNADVHVFNWLQSLTGTMIALLVQIICRIAFVTVGLLVVPKIPVLRAGLFPRRYLGR</sequence>
<protein>
    <recommendedName>
        <fullName evidence="4">Integral membrane protein</fullName>
    </recommendedName>
</protein>
<proteinExistence type="predicted"/>
<feature type="transmembrane region" description="Helical" evidence="1">
    <location>
        <begin position="74"/>
        <end position="92"/>
    </location>
</feature>
<feature type="transmembrane region" description="Helical" evidence="1">
    <location>
        <begin position="112"/>
        <end position="133"/>
    </location>
</feature>
<keyword evidence="1" id="KW-0812">Transmembrane</keyword>
<organism evidence="2 3">
    <name type="scientific">Lactiplantibacillus plajomi</name>
    <dbReference type="NCBI Taxonomy" id="1457217"/>
    <lineage>
        <taxon>Bacteria</taxon>
        <taxon>Bacillati</taxon>
        <taxon>Bacillota</taxon>
        <taxon>Bacilli</taxon>
        <taxon>Lactobacillales</taxon>
        <taxon>Lactobacillaceae</taxon>
        <taxon>Lactiplantibacillus</taxon>
    </lineage>
</organism>
<feature type="transmembrane region" description="Helical" evidence="1">
    <location>
        <begin position="41"/>
        <end position="62"/>
    </location>
</feature>
<evidence type="ECO:0000313" key="2">
    <source>
        <dbReference type="EMBL" id="MFC0423418.1"/>
    </source>
</evidence>
<keyword evidence="1" id="KW-1133">Transmembrane helix</keyword>
<evidence type="ECO:0008006" key="4">
    <source>
        <dbReference type="Google" id="ProtNLM"/>
    </source>
</evidence>
<dbReference type="RefSeq" id="WP_225425730.1">
    <property type="nucleotide sequence ID" value="NZ_BAABRM010000053.1"/>
</dbReference>
<dbReference type="Proteomes" id="UP001589855">
    <property type="component" value="Unassembled WGS sequence"/>
</dbReference>
<keyword evidence="1" id="KW-0472">Membrane</keyword>
<comment type="caution">
    <text evidence="2">The sequence shown here is derived from an EMBL/GenBank/DDBJ whole genome shotgun (WGS) entry which is preliminary data.</text>
</comment>
<reference evidence="2 3" key="1">
    <citation type="submission" date="2024-09" db="EMBL/GenBank/DDBJ databases">
        <authorList>
            <person name="Sun Q."/>
            <person name="Mori K."/>
        </authorList>
    </citation>
    <scope>NUCLEOTIDE SEQUENCE [LARGE SCALE GENOMIC DNA]</scope>
    <source>
        <strain evidence="2 3">TBRC 4575</strain>
    </source>
</reference>
<keyword evidence="3" id="KW-1185">Reference proteome</keyword>